<dbReference type="Proteomes" id="UP001165289">
    <property type="component" value="Unassembled WGS sequence"/>
</dbReference>
<comment type="caution">
    <text evidence="1">The sequence shown here is derived from an EMBL/GenBank/DDBJ whole genome shotgun (WGS) entry which is preliminary data.</text>
</comment>
<accession>A0AAV7JMK4</accession>
<reference evidence="1 2" key="1">
    <citation type="journal article" date="2023" name="BMC Biol.">
        <title>The compact genome of the sponge Oopsacas minuta (Hexactinellida) is lacking key metazoan core genes.</title>
        <authorList>
            <person name="Santini S."/>
            <person name="Schenkelaars Q."/>
            <person name="Jourda C."/>
            <person name="Duchesne M."/>
            <person name="Belahbib H."/>
            <person name="Rocher C."/>
            <person name="Selva M."/>
            <person name="Riesgo A."/>
            <person name="Vervoort M."/>
            <person name="Leys S.P."/>
            <person name="Kodjabachian L."/>
            <person name="Le Bivic A."/>
            <person name="Borchiellini C."/>
            <person name="Claverie J.M."/>
            <person name="Renard E."/>
        </authorList>
    </citation>
    <scope>NUCLEOTIDE SEQUENCE [LARGE SCALE GENOMIC DNA]</scope>
    <source>
        <strain evidence="1">SPO-2</strain>
    </source>
</reference>
<evidence type="ECO:0000313" key="1">
    <source>
        <dbReference type="EMBL" id="KAI6649759.1"/>
    </source>
</evidence>
<dbReference type="EMBL" id="JAKMXF010000318">
    <property type="protein sequence ID" value="KAI6649759.1"/>
    <property type="molecule type" value="Genomic_DNA"/>
</dbReference>
<sequence>MEKSSEANTINFLSNISSHYKDILPQLSRHINLDSELILDTNTYTKNRCKTHCPHCYTLFVPGINYSIRTRTLKKLRIIQKMVRIESVTGYGNSNIMFSRRRLSYWTILCRTCKTLFVDFSYKLVPKKSRKQRGISIKGKFSKLSLETKLTQKLSRKKRIKNAKIQKTKMKILEKRKFQSIQPKPVSLKDFLIDCDIKL</sequence>
<dbReference type="AlphaFoldDB" id="A0AAV7JMK4"/>
<name>A0AAV7JMK4_9METZ</name>
<organism evidence="1 2">
    <name type="scientific">Oopsacas minuta</name>
    <dbReference type="NCBI Taxonomy" id="111878"/>
    <lineage>
        <taxon>Eukaryota</taxon>
        <taxon>Metazoa</taxon>
        <taxon>Porifera</taxon>
        <taxon>Hexactinellida</taxon>
        <taxon>Hexasterophora</taxon>
        <taxon>Lyssacinosida</taxon>
        <taxon>Leucopsacidae</taxon>
        <taxon>Oopsacas</taxon>
    </lineage>
</organism>
<gene>
    <name evidence="1" type="ORF">LOD99_6548</name>
</gene>
<keyword evidence="2" id="KW-1185">Reference proteome</keyword>
<evidence type="ECO:0000313" key="2">
    <source>
        <dbReference type="Proteomes" id="UP001165289"/>
    </source>
</evidence>
<proteinExistence type="predicted"/>
<protein>
    <submittedName>
        <fullName evidence="1">Uncharacterized protein</fullName>
    </submittedName>
</protein>